<protein>
    <submittedName>
        <fullName evidence="2">Uncharacterized protein</fullName>
    </submittedName>
</protein>
<organism evidence="2 3">
    <name type="scientific">Brassica cretica</name>
    <name type="common">Mustard</name>
    <dbReference type="NCBI Taxonomy" id="69181"/>
    <lineage>
        <taxon>Eukaryota</taxon>
        <taxon>Viridiplantae</taxon>
        <taxon>Streptophyta</taxon>
        <taxon>Embryophyta</taxon>
        <taxon>Tracheophyta</taxon>
        <taxon>Spermatophyta</taxon>
        <taxon>Magnoliopsida</taxon>
        <taxon>eudicotyledons</taxon>
        <taxon>Gunneridae</taxon>
        <taxon>Pentapetalae</taxon>
        <taxon>rosids</taxon>
        <taxon>malvids</taxon>
        <taxon>Brassicales</taxon>
        <taxon>Brassicaceae</taxon>
        <taxon>Brassiceae</taxon>
        <taxon>Brassica</taxon>
    </lineage>
</organism>
<dbReference type="EMBL" id="QGKX02001521">
    <property type="protein sequence ID" value="KAF3509231.1"/>
    <property type="molecule type" value="Genomic_DNA"/>
</dbReference>
<proteinExistence type="predicted"/>
<accession>A0A8S9P4R7</accession>
<dbReference type="Proteomes" id="UP000712600">
    <property type="component" value="Unassembled WGS sequence"/>
</dbReference>
<sequence length="250" mass="28170">MATPTLLGTLLWTGLSLPFSRGFLPSPSGKTCLAPFCFGEEWLLSYHESSPTLPLKLETEYREDPSLKLHLTTIALRRYLSSLSTHCTEEIPHLTLQASHTRSLLSSFVLPSTSAGSLHDQLAMVFSSYELIQSFPTEADKAFHEEYKVKKKKQLLPYAAWRKRLTISVELVALSLIFMDEPTSGMQGLPRLLFLGHHIFKSVDEAAEGVPDGHYPATLKLDVTTYSRKSKMSFDFAQIFDNLRCREVDQ</sequence>
<evidence type="ECO:0000313" key="2">
    <source>
        <dbReference type="EMBL" id="KAF3509231.1"/>
    </source>
</evidence>
<feature type="signal peptide" evidence="1">
    <location>
        <begin position="1"/>
        <end position="22"/>
    </location>
</feature>
<evidence type="ECO:0000313" key="3">
    <source>
        <dbReference type="Proteomes" id="UP000712600"/>
    </source>
</evidence>
<gene>
    <name evidence="2" type="ORF">F2Q69_00009145</name>
</gene>
<evidence type="ECO:0000256" key="1">
    <source>
        <dbReference type="SAM" id="SignalP"/>
    </source>
</evidence>
<keyword evidence="1" id="KW-0732">Signal</keyword>
<feature type="chain" id="PRO_5035836093" evidence="1">
    <location>
        <begin position="23"/>
        <end position="250"/>
    </location>
</feature>
<name>A0A8S9P4R7_BRACR</name>
<dbReference type="AlphaFoldDB" id="A0A8S9P4R7"/>
<comment type="caution">
    <text evidence="2">The sequence shown here is derived from an EMBL/GenBank/DDBJ whole genome shotgun (WGS) entry which is preliminary data.</text>
</comment>
<reference evidence="2" key="1">
    <citation type="submission" date="2019-12" db="EMBL/GenBank/DDBJ databases">
        <title>Genome sequencing and annotation of Brassica cretica.</title>
        <authorList>
            <person name="Studholme D.J."/>
            <person name="Sarris P."/>
        </authorList>
    </citation>
    <scope>NUCLEOTIDE SEQUENCE</scope>
    <source>
        <strain evidence="2">PFS-109/04</strain>
        <tissue evidence="2">Leaf</tissue>
    </source>
</reference>